<dbReference type="RefSeq" id="WP_344525686.1">
    <property type="nucleotide sequence ID" value="NZ_BAAAPE010000005.1"/>
</dbReference>
<protein>
    <recommendedName>
        <fullName evidence="3">Peptidase S26 domain-containing protein</fullName>
    </recommendedName>
</protein>
<dbReference type="InterPro" id="IPR036286">
    <property type="entry name" value="LexA/Signal_pep-like_sf"/>
</dbReference>
<dbReference type="PANTHER" id="PTHR43390:SF1">
    <property type="entry name" value="CHLOROPLAST PROCESSING PEPTIDASE"/>
    <property type="match status" value="1"/>
</dbReference>
<dbReference type="Pfam" id="PF10502">
    <property type="entry name" value="Peptidase_S26"/>
    <property type="match status" value="2"/>
</dbReference>
<dbReference type="InterPro" id="IPR019533">
    <property type="entry name" value="Peptidase_S26"/>
</dbReference>
<dbReference type="InterPro" id="IPR000223">
    <property type="entry name" value="Pept_S26A_signal_pept_1"/>
</dbReference>
<dbReference type="Proteomes" id="UP001500016">
    <property type="component" value="Unassembled WGS sequence"/>
</dbReference>
<gene>
    <name evidence="4" type="ORF">GCM10009801_16840</name>
</gene>
<comment type="subcellular location">
    <subcellularLocation>
        <location evidence="1">Cell membrane</location>
        <topology evidence="1">Single-pass type II membrane protein</topology>
    </subcellularLocation>
</comment>
<dbReference type="Gene3D" id="2.10.109.10">
    <property type="entry name" value="Umud Fragment, subunit A"/>
    <property type="match status" value="1"/>
</dbReference>
<sequence>MRRVRGGRAGVAGAGAAAVTGTSAVTAAVTAAVAVTVVGAVLARRALALVTVRGRSMEPTFHDGDLVLVVRTRALSAGRIVVVERPAATGGWSTPPLGRTASAAAVHERQWMIKRVAAAPGALPPPGVSGGRVPPGQVVLLGDNPRRSVDSRQLGHFPAARVLGVTLRVRATHRPEAVGGARTVLGGVGAG</sequence>
<reference evidence="4 5" key="1">
    <citation type="journal article" date="2019" name="Int. J. Syst. Evol. Microbiol.">
        <title>The Global Catalogue of Microorganisms (GCM) 10K type strain sequencing project: providing services to taxonomists for standard genome sequencing and annotation.</title>
        <authorList>
            <consortium name="The Broad Institute Genomics Platform"/>
            <consortium name="The Broad Institute Genome Sequencing Center for Infectious Disease"/>
            <person name="Wu L."/>
            <person name="Ma J."/>
        </authorList>
    </citation>
    <scope>NUCLEOTIDE SEQUENCE [LARGE SCALE GENOMIC DNA]</scope>
    <source>
        <strain evidence="4 5">JCM 15478</strain>
    </source>
</reference>
<evidence type="ECO:0000256" key="2">
    <source>
        <dbReference type="ARBA" id="ARBA00009370"/>
    </source>
</evidence>
<dbReference type="PANTHER" id="PTHR43390">
    <property type="entry name" value="SIGNAL PEPTIDASE I"/>
    <property type="match status" value="1"/>
</dbReference>
<dbReference type="SUPFAM" id="SSF51306">
    <property type="entry name" value="LexA/Signal peptidase"/>
    <property type="match status" value="1"/>
</dbReference>
<comment type="caution">
    <text evidence="4">The sequence shown here is derived from an EMBL/GenBank/DDBJ whole genome shotgun (WGS) entry which is preliminary data.</text>
</comment>
<dbReference type="PRINTS" id="PR00727">
    <property type="entry name" value="LEADERPTASE"/>
</dbReference>
<feature type="domain" description="Peptidase S26" evidence="3">
    <location>
        <begin position="30"/>
        <end position="121"/>
    </location>
</feature>
<organism evidence="4 5">
    <name type="scientific">Streptomyces albiaxialis</name>
    <dbReference type="NCBI Taxonomy" id="329523"/>
    <lineage>
        <taxon>Bacteria</taxon>
        <taxon>Bacillati</taxon>
        <taxon>Actinomycetota</taxon>
        <taxon>Actinomycetes</taxon>
        <taxon>Kitasatosporales</taxon>
        <taxon>Streptomycetaceae</taxon>
        <taxon>Streptomyces</taxon>
    </lineage>
</organism>
<feature type="domain" description="Peptidase S26" evidence="3">
    <location>
        <begin position="131"/>
        <end position="166"/>
    </location>
</feature>
<name>A0ABN2VQE1_9ACTN</name>
<accession>A0ABN2VQE1</accession>
<dbReference type="CDD" id="cd06462">
    <property type="entry name" value="Peptidase_S24_S26"/>
    <property type="match status" value="1"/>
</dbReference>
<evidence type="ECO:0000256" key="1">
    <source>
        <dbReference type="ARBA" id="ARBA00004401"/>
    </source>
</evidence>
<evidence type="ECO:0000259" key="3">
    <source>
        <dbReference type="Pfam" id="PF10502"/>
    </source>
</evidence>
<evidence type="ECO:0000313" key="4">
    <source>
        <dbReference type="EMBL" id="GAA2068526.1"/>
    </source>
</evidence>
<dbReference type="EMBL" id="BAAAPE010000005">
    <property type="protein sequence ID" value="GAA2068526.1"/>
    <property type="molecule type" value="Genomic_DNA"/>
</dbReference>
<comment type="similarity">
    <text evidence="2">Belongs to the peptidase S26 family.</text>
</comment>
<evidence type="ECO:0000313" key="5">
    <source>
        <dbReference type="Proteomes" id="UP001500016"/>
    </source>
</evidence>
<keyword evidence="5" id="KW-1185">Reference proteome</keyword>
<proteinExistence type="inferred from homology"/>